<reference evidence="3 4" key="1">
    <citation type="submission" date="2019-03" db="EMBL/GenBank/DDBJ databases">
        <title>Genomic Encyclopedia of Type Strains, Phase IV (KMG-IV): sequencing the most valuable type-strain genomes for metagenomic binning, comparative biology and taxonomic classification.</title>
        <authorList>
            <person name="Goeker M."/>
        </authorList>
    </citation>
    <scope>NUCLEOTIDE SEQUENCE [LARGE SCALE GENOMIC DNA]</scope>
    <source>
        <strain evidence="3 4">DSM 25894</strain>
    </source>
</reference>
<sequence length="225" mass="26292">MLYIGATLTMELMRSNDESKETYRCKLLDTKGDQCYVDYPVNERTGKTSIFFEGTQFKISFVARDDSVYIFHTELLGRKKLKNIPVLVLYYPGNDHMIKIQRREFVRIRASLDVALHDPENKRSPIITRTVDISGGGMAVIAPRKMSYKPSDELETWIVLPFRQHDYAYIHARSKLLRHIKGGSETPDKMTFKYSDIKEQARQKIIQYCFEKQLEARRKGIDLKE</sequence>
<proteinExistence type="predicted"/>
<evidence type="ECO:0000313" key="3">
    <source>
        <dbReference type="EMBL" id="TCT25594.1"/>
    </source>
</evidence>
<feature type="domain" description="Type III secretion system flagellar brake protein YcgR PilZN" evidence="2">
    <location>
        <begin position="4"/>
        <end position="92"/>
    </location>
</feature>
<organism evidence="3 4">
    <name type="scientific">Melghiribacillus thermohalophilus</name>
    <dbReference type="NCBI Taxonomy" id="1324956"/>
    <lineage>
        <taxon>Bacteria</taxon>
        <taxon>Bacillati</taxon>
        <taxon>Bacillota</taxon>
        <taxon>Bacilli</taxon>
        <taxon>Bacillales</taxon>
        <taxon>Bacillaceae</taxon>
        <taxon>Melghiribacillus</taxon>
    </lineage>
</organism>
<dbReference type="InterPro" id="IPR009875">
    <property type="entry name" value="PilZ_domain"/>
</dbReference>
<dbReference type="Pfam" id="PF12945">
    <property type="entry name" value="PilZNR"/>
    <property type="match status" value="1"/>
</dbReference>
<evidence type="ECO:0000259" key="2">
    <source>
        <dbReference type="Pfam" id="PF12945"/>
    </source>
</evidence>
<dbReference type="Pfam" id="PF07238">
    <property type="entry name" value="PilZ"/>
    <property type="match status" value="1"/>
</dbReference>
<evidence type="ECO:0000259" key="1">
    <source>
        <dbReference type="Pfam" id="PF07238"/>
    </source>
</evidence>
<dbReference type="RefSeq" id="WP_132371024.1">
    <property type="nucleotide sequence ID" value="NZ_SMAN01000003.1"/>
</dbReference>
<keyword evidence="3" id="KW-0282">Flagellum</keyword>
<dbReference type="OrthoDB" id="1951449at2"/>
<dbReference type="SUPFAM" id="SSF141371">
    <property type="entry name" value="PilZ domain-like"/>
    <property type="match status" value="1"/>
</dbReference>
<name>A0A4R3NAD4_9BACI</name>
<accession>A0A4R3NAD4</accession>
<gene>
    <name evidence="3" type="ORF">EDD68_103149</name>
</gene>
<evidence type="ECO:0000313" key="4">
    <source>
        <dbReference type="Proteomes" id="UP000294650"/>
    </source>
</evidence>
<comment type="caution">
    <text evidence="3">The sequence shown here is derived from an EMBL/GenBank/DDBJ whole genome shotgun (WGS) entry which is preliminary data.</text>
</comment>
<keyword evidence="3" id="KW-0966">Cell projection</keyword>
<dbReference type="InterPro" id="IPR009926">
    <property type="entry name" value="T3SS_YcgR_PilZN"/>
</dbReference>
<dbReference type="GO" id="GO:0035438">
    <property type="term" value="F:cyclic-di-GMP binding"/>
    <property type="evidence" value="ECO:0007669"/>
    <property type="project" value="InterPro"/>
</dbReference>
<feature type="domain" description="PilZ" evidence="1">
    <location>
        <begin position="101"/>
        <end position="211"/>
    </location>
</feature>
<keyword evidence="3" id="KW-0969">Cilium</keyword>
<dbReference type="EMBL" id="SMAN01000003">
    <property type="protein sequence ID" value="TCT25594.1"/>
    <property type="molecule type" value="Genomic_DNA"/>
</dbReference>
<dbReference type="AlphaFoldDB" id="A0A4R3NAD4"/>
<keyword evidence="4" id="KW-1185">Reference proteome</keyword>
<protein>
    <submittedName>
        <fullName evidence="3">C-di-GMP-binding flagellar brake protein YcgR</fullName>
    </submittedName>
</protein>
<dbReference type="Proteomes" id="UP000294650">
    <property type="component" value="Unassembled WGS sequence"/>
</dbReference>
<dbReference type="Gene3D" id="2.40.10.220">
    <property type="entry name" value="predicted glycosyltransferase like domains"/>
    <property type="match status" value="1"/>
</dbReference>